<organism evidence="6 7">
    <name type="scientific">Streptomyces fildesensis</name>
    <dbReference type="NCBI Taxonomy" id="375757"/>
    <lineage>
        <taxon>Bacteria</taxon>
        <taxon>Bacillati</taxon>
        <taxon>Actinomycetota</taxon>
        <taxon>Actinomycetes</taxon>
        <taxon>Kitasatosporales</taxon>
        <taxon>Streptomycetaceae</taxon>
        <taxon>Streptomyces</taxon>
    </lineage>
</organism>
<dbReference type="EMBL" id="JBITYG010000006">
    <property type="protein sequence ID" value="MFI9102884.1"/>
    <property type="molecule type" value="Genomic_DNA"/>
</dbReference>
<evidence type="ECO:0000256" key="2">
    <source>
        <dbReference type="ARBA" id="ARBA00022741"/>
    </source>
</evidence>
<dbReference type="RefSeq" id="WP_399651098.1">
    <property type="nucleotide sequence ID" value="NZ_JBITYG010000006.1"/>
</dbReference>
<keyword evidence="7" id="KW-1185">Reference proteome</keyword>
<dbReference type="GO" id="GO:0005524">
    <property type="term" value="F:ATP binding"/>
    <property type="evidence" value="ECO:0007669"/>
    <property type="project" value="UniProtKB-KW"/>
</dbReference>
<dbReference type="PANTHER" id="PTHR24220:SF86">
    <property type="entry name" value="ABC TRANSPORTER ABCH.1"/>
    <property type="match status" value="1"/>
</dbReference>
<dbReference type="InterPro" id="IPR003593">
    <property type="entry name" value="AAA+_ATPase"/>
</dbReference>
<dbReference type="SMART" id="SM00382">
    <property type="entry name" value="AAA"/>
    <property type="match status" value="1"/>
</dbReference>
<dbReference type="SUPFAM" id="SSF52540">
    <property type="entry name" value="P-loop containing nucleoside triphosphate hydrolases"/>
    <property type="match status" value="1"/>
</dbReference>
<dbReference type="InterPro" id="IPR017911">
    <property type="entry name" value="MacB-like_ATP-bd"/>
</dbReference>
<dbReference type="InterPro" id="IPR027417">
    <property type="entry name" value="P-loop_NTPase"/>
</dbReference>
<dbReference type="Pfam" id="PF00005">
    <property type="entry name" value="ABC_tran"/>
    <property type="match status" value="1"/>
</dbReference>
<comment type="caution">
    <text evidence="6">The sequence shown here is derived from an EMBL/GenBank/DDBJ whole genome shotgun (WGS) entry which is preliminary data.</text>
</comment>
<dbReference type="CDD" id="cd03255">
    <property type="entry name" value="ABC_MJ0796_LolCDE_FtsE"/>
    <property type="match status" value="1"/>
</dbReference>
<proteinExistence type="predicted"/>
<dbReference type="PANTHER" id="PTHR24220">
    <property type="entry name" value="IMPORT ATP-BINDING PROTEIN"/>
    <property type="match status" value="1"/>
</dbReference>
<dbReference type="PROSITE" id="PS50893">
    <property type="entry name" value="ABC_TRANSPORTER_2"/>
    <property type="match status" value="1"/>
</dbReference>
<keyword evidence="2" id="KW-0547">Nucleotide-binding</keyword>
<reference evidence="6 7" key="1">
    <citation type="submission" date="2024-10" db="EMBL/GenBank/DDBJ databases">
        <title>The Natural Products Discovery Center: Release of the First 8490 Sequenced Strains for Exploring Actinobacteria Biosynthetic Diversity.</title>
        <authorList>
            <person name="Kalkreuter E."/>
            <person name="Kautsar S.A."/>
            <person name="Yang D."/>
            <person name="Bader C.D."/>
            <person name="Teijaro C.N."/>
            <person name="Fluegel L."/>
            <person name="Davis C.M."/>
            <person name="Simpson J.R."/>
            <person name="Lauterbach L."/>
            <person name="Steele A.D."/>
            <person name="Gui C."/>
            <person name="Meng S."/>
            <person name="Li G."/>
            <person name="Viehrig K."/>
            <person name="Ye F."/>
            <person name="Su P."/>
            <person name="Kiefer A.F."/>
            <person name="Nichols A."/>
            <person name="Cepeda A.J."/>
            <person name="Yan W."/>
            <person name="Fan B."/>
            <person name="Jiang Y."/>
            <person name="Adhikari A."/>
            <person name="Zheng C.-J."/>
            <person name="Schuster L."/>
            <person name="Cowan T.M."/>
            <person name="Smanski M.J."/>
            <person name="Chevrette M.G."/>
            <person name="De Carvalho L.P.S."/>
            <person name="Shen B."/>
        </authorList>
    </citation>
    <scope>NUCLEOTIDE SEQUENCE [LARGE SCALE GENOMIC DNA]</scope>
    <source>
        <strain evidence="6 7">NPDC053399</strain>
    </source>
</reference>
<evidence type="ECO:0000256" key="1">
    <source>
        <dbReference type="ARBA" id="ARBA00022448"/>
    </source>
</evidence>
<keyword evidence="3 6" id="KW-0067">ATP-binding</keyword>
<evidence type="ECO:0000259" key="5">
    <source>
        <dbReference type="PROSITE" id="PS50893"/>
    </source>
</evidence>
<feature type="domain" description="ABC transporter" evidence="5">
    <location>
        <begin position="15"/>
        <end position="253"/>
    </location>
</feature>
<evidence type="ECO:0000256" key="3">
    <source>
        <dbReference type="ARBA" id="ARBA00022840"/>
    </source>
</evidence>
<sequence length="255" mass="27247">MTRTEPATGPAPHLLSVTGLTKTHSTDGARVRAVRGVDLNVARGEFVAVTGTSGAGKSTLLHLLGGLERPDSGRIALDGRRVDDLSEARWAVLRRRRIGIVFQFFNLVSTLTVADNIELPALLAGRTPRQARASREEFIGRLGLGGKENSLPGDLAGGEQQRVALARALVNKPDLLLADEPTGSLDGKGTREVIRLLTELHQQGQTIVLVTHDARVASAADRVISFYDGRITDDTTLDTTDQHRAAAADIVKLTG</sequence>
<dbReference type="PROSITE" id="PS00211">
    <property type="entry name" value="ABC_TRANSPORTER_1"/>
    <property type="match status" value="1"/>
</dbReference>
<evidence type="ECO:0000256" key="4">
    <source>
        <dbReference type="SAM" id="MobiDB-lite"/>
    </source>
</evidence>
<dbReference type="Proteomes" id="UP001614394">
    <property type="component" value="Unassembled WGS sequence"/>
</dbReference>
<accession>A0ABW8C8Z7</accession>
<gene>
    <name evidence="6" type="ORF">ACIGXA_20415</name>
</gene>
<dbReference type="InterPro" id="IPR017871">
    <property type="entry name" value="ABC_transporter-like_CS"/>
</dbReference>
<keyword evidence="1" id="KW-0813">Transport</keyword>
<name>A0ABW8C8Z7_9ACTN</name>
<feature type="region of interest" description="Disordered" evidence="4">
    <location>
        <begin position="1"/>
        <end position="23"/>
    </location>
</feature>
<evidence type="ECO:0000313" key="7">
    <source>
        <dbReference type="Proteomes" id="UP001614394"/>
    </source>
</evidence>
<dbReference type="InterPro" id="IPR015854">
    <property type="entry name" value="ABC_transpr_LolD-like"/>
</dbReference>
<protein>
    <submittedName>
        <fullName evidence="6">ABC transporter ATP-binding protein</fullName>
    </submittedName>
</protein>
<dbReference type="InterPro" id="IPR003439">
    <property type="entry name" value="ABC_transporter-like_ATP-bd"/>
</dbReference>
<evidence type="ECO:0000313" key="6">
    <source>
        <dbReference type="EMBL" id="MFI9102884.1"/>
    </source>
</evidence>
<dbReference type="Gene3D" id="3.40.50.300">
    <property type="entry name" value="P-loop containing nucleotide triphosphate hydrolases"/>
    <property type="match status" value="1"/>
</dbReference>